<dbReference type="GO" id="GO:0032259">
    <property type="term" value="P:methylation"/>
    <property type="evidence" value="ECO:0007669"/>
    <property type="project" value="UniProtKB-KW"/>
</dbReference>
<keyword evidence="6" id="KW-0489">Methyltransferase</keyword>
<dbReference type="GO" id="GO:0012505">
    <property type="term" value="C:endomembrane system"/>
    <property type="evidence" value="ECO:0007669"/>
    <property type="project" value="UniProtKB-SubCell"/>
</dbReference>
<feature type="transmembrane region" description="Helical" evidence="5">
    <location>
        <begin position="12"/>
        <end position="35"/>
    </location>
</feature>
<protein>
    <submittedName>
        <fullName evidence="6">Protein-S-isoprenylcysteine O-methyltransferase Ste14</fullName>
    </submittedName>
</protein>
<evidence type="ECO:0000256" key="2">
    <source>
        <dbReference type="ARBA" id="ARBA00022692"/>
    </source>
</evidence>
<dbReference type="Pfam" id="PF04191">
    <property type="entry name" value="PEMT"/>
    <property type="match status" value="1"/>
</dbReference>
<keyword evidence="4 5" id="KW-0472">Membrane</keyword>
<dbReference type="InterPro" id="IPR007318">
    <property type="entry name" value="Phopholipid_MeTrfase"/>
</dbReference>
<comment type="subcellular location">
    <subcellularLocation>
        <location evidence="1">Endomembrane system</location>
        <topology evidence="1">Multi-pass membrane protein</topology>
    </subcellularLocation>
</comment>
<feature type="transmembrane region" description="Helical" evidence="5">
    <location>
        <begin position="42"/>
        <end position="65"/>
    </location>
</feature>
<dbReference type="AlphaFoldDB" id="A0A1K1N0K7"/>
<evidence type="ECO:0000256" key="3">
    <source>
        <dbReference type="ARBA" id="ARBA00022989"/>
    </source>
</evidence>
<evidence type="ECO:0000256" key="5">
    <source>
        <dbReference type="SAM" id="Phobius"/>
    </source>
</evidence>
<accession>A0A1K1N0K7</accession>
<dbReference type="Proteomes" id="UP000183461">
    <property type="component" value="Unassembled WGS sequence"/>
</dbReference>
<dbReference type="PANTHER" id="PTHR12714">
    <property type="entry name" value="PROTEIN-S ISOPRENYLCYSTEINE O-METHYLTRANSFERASE"/>
    <property type="match status" value="1"/>
</dbReference>
<dbReference type="PANTHER" id="PTHR12714:SF9">
    <property type="entry name" value="PROTEIN-S-ISOPRENYLCYSTEINE O-METHYLTRANSFERASE"/>
    <property type="match status" value="1"/>
</dbReference>
<sequence>MKNKEHLPIFGIGPFLVVGMAVVAAIAIAVFSYVLHLGTVSVFPATMLIAIGIALIIAGLIVWFIGAVRSGMDDNIKENCLKTNGIYAWVRNPMYSGWWMLITGISLMWRNIFLIPVIVINWGIMTVVLKATEEKWLHELYGQEYDDYCKCVNRCIPFKRK</sequence>
<organism evidence="6 7">
    <name type="scientific">Ruminococcus flavefaciens</name>
    <dbReference type="NCBI Taxonomy" id="1265"/>
    <lineage>
        <taxon>Bacteria</taxon>
        <taxon>Bacillati</taxon>
        <taxon>Bacillota</taxon>
        <taxon>Clostridia</taxon>
        <taxon>Eubacteriales</taxon>
        <taxon>Oscillospiraceae</taxon>
        <taxon>Ruminococcus</taxon>
    </lineage>
</organism>
<dbReference type="Gene3D" id="1.20.120.1630">
    <property type="match status" value="1"/>
</dbReference>
<keyword evidence="3 5" id="KW-1133">Transmembrane helix</keyword>
<dbReference type="RefSeq" id="WP_072299816.1">
    <property type="nucleotide sequence ID" value="NZ_FPIP01000003.1"/>
</dbReference>
<proteinExistence type="predicted"/>
<evidence type="ECO:0000256" key="4">
    <source>
        <dbReference type="ARBA" id="ARBA00023136"/>
    </source>
</evidence>
<evidence type="ECO:0000256" key="1">
    <source>
        <dbReference type="ARBA" id="ARBA00004127"/>
    </source>
</evidence>
<feature type="transmembrane region" description="Helical" evidence="5">
    <location>
        <begin position="98"/>
        <end position="120"/>
    </location>
</feature>
<evidence type="ECO:0000313" key="7">
    <source>
        <dbReference type="Proteomes" id="UP000183461"/>
    </source>
</evidence>
<dbReference type="EMBL" id="FPIP01000003">
    <property type="protein sequence ID" value="SFW27814.1"/>
    <property type="molecule type" value="Genomic_DNA"/>
</dbReference>
<keyword evidence="6" id="KW-0808">Transferase</keyword>
<gene>
    <name evidence="6" type="ORF">SAMN02910280_1483</name>
</gene>
<dbReference type="GO" id="GO:0008168">
    <property type="term" value="F:methyltransferase activity"/>
    <property type="evidence" value="ECO:0007669"/>
    <property type="project" value="UniProtKB-KW"/>
</dbReference>
<evidence type="ECO:0000313" key="6">
    <source>
        <dbReference type="EMBL" id="SFW27814.1"/>
    </source>
</evidence>
<name>A0A1K1N0K7_RUMFL</name>
<reference evidence="6 7" key="1">
    <citation type="submission" date="2016-11" db="EMBL/GenBank/DDBJ databases">
        <authorList>
            <person name="Jaros S."/>
            <person name="Januszkiewicz K."/>
            <person name="Wedrychowicz H."/>
        </authorList>
    </citation>
    <scope>NUCLEOTIDE SEQUENCE [LARGE SCALE GENOMIC DNA]</scope>
    <source>
        <strain evidence="6 7">YL228</strain>
    </source>
</reference>
<keyword evidence="2 5" id="KW-0812">Transmembrane</keyword>